<dbReference type="EMBL" id="JAUKTV010000026">
    <property type="protein sequence ID" value="KAK0702451.1"/>
    <property type="molecule type" value="Genomic_DNA"/>
</dbReference>
<keyword evidence="4" id="KW-1185">Reference proteome</keyword>
<gene>
    <name evidence="3" type="ORF">B0T21DRAFT_112744</name>
</gene>
<feature type="compositionally biased region" description="Polar residues" evidence="1">
    <location>
        <begin position="114"/>
        <end position="124"/>
    </location>
</feature>
<dbReference type="Proteomes" id="UP001172159">
    <property type="component" value="Unassembled WGS sequence"/>
</dbReference>
<feature type="transmembrane region" description="Helical" evidence="2">
    <location>
        <begin position="212"/>
        <end position="231"/>
    </location>
</feature>
<evidence type="ECO:0000256" key="1">
    <source>
        <dbReference type="SAM" id="MobiDB-lite"/>
    </source>
</evidence>
<protein>
    <submittedName>
        <fullName evidence="3">Uncharacterized protein</fullName>
    </submittedName>
</protein>
<proteinExistence type="predicted"/>
<keyword evidence="2" id="KW-0812">Transmembrane</keyword>
<accession>A0AA39ZRQ2</accession>
<keyword evidence="2" id="KW-1133">Transmembrane helix</keyword>
<evidence type="ECO:0000313" key="3">
    <source>
        <dbReference type="EMBL" id="KAK0702451.1"/>
    </source>
</evidence>
<keyword evidence="2" id="KW-0472">Membrane</keyword>
<feature type="region of interest" description="Disordered" evidence="1">
    <location>
        <begin position="108"/>
        <end position="169"/>
    </location>
</feature>
<reference evidence="3" key="1">
    <citation type="submission" date="2023-06" db="EMBL/GenBank/DDBJ databases">
        <title>Genome-scale phylogeny and comparative genomics of the fungal order Sordariales.</title>
        <authorList>
            <consortium name="Lawrence Berkeley National Laboratory"/>
            <person name="Hensen N."/>
            <person name="Bonometti L."/>
            <person name="Westerberg I."/>
            <person name="Brannstrom I.O."/>
            <person name="Guillou S."/>
            <person name="Cros-Aarteil S."/>
            <person name="Calhoun S."/>
            <person name="Haridas S."/>
            <person name="Kuo A."/>
            <person name="Mondo S."/>
            <person name="Pangilinan J."/>
            <person name="Riley R."/>
            <person name="Labutti K."/>
            <person name="Andreopoulos B."/>
            <person name="Lipzen A."/>
            <person name="Chen C."/>
            <person name="Yanf M."/>
            <person name="Daum C."/>
            <person name="Ng V."/>
            <person name="Clum A."/>
            <person name="Steindorff A."/>
            <person name="Ohm R."/>
            <person name="Martin F."/>
            <person name="Silar P."/>
            <person name="Natvig D."/>
            <person name="Lalanne C."/>
            <person name="Gautier V."/>
            <person name="Ament-Velasquez S.L."/>
            <person name="Kruys A."/>
            <person name="Hutchinson M.I."/>
            <person name="Powell A.J."/>
            <person name="Barry K."/>
            <person name="Miller A.N."/>
            <person name="Grigoriev I.V."/>
            <person name="Debuchy R."/>
            <person name="Gladieux P."/>
            <person name="Thoren M.H."/>
            <person name="Johannesson H."/>
        </authorList>
    </citation>
    <scope>NUCLEOTIDE SEQUENCE</scope>
    <source>
        <strain evidence="3">CBS 540.89</strain>
    </source>
</reference>
<evidence type="ECO:0000256" key="2">
    <source>
        <dbReference type="SAM" id="Phobius"/>
    </source>
</evidence>
<feature type="transmembrane region" description="Helical" evidence="2">
    <location>
        <begin position="288"/>
        <end position="312"/>
    </location>
</feature>
<dbReference type="AlphaFoldDB" id="A0AA39ZRQ2"/>
<feature type="transmembrane region" description="Helical" evidence="2">
    <location>
        <begin position="243"/>
        <end position="268"/>
    </location>
</feature>
<evidence type="ECO:0000313" key="4">
    <source>
        <dbReference type="Proteomes" id="UP001172159"/>
    </source>
</evidence>
<organism evidence="3 4">
    <name type="scientific">Apiosordaria backusii</name>
    <dbReference type="NCBI Taxonomy" id="314023"/>
    <lineage>
        <taxon>Eukaryota</taxon>
        <taxon>Fungi</taxon>
        <taxon>Dikarya</taxon>
        <taxon>Ascomycota</taxon>
        <taxon>Pezizomycotina</taxon>
        <taxon>Sordariomycetes</taxon>
        <taxon>Sordariomycetidae</taxon>
        <taxon>Sordariales</taxon>
        <taxon>Lasiosphaeriaceae</taxon>
        <taxon>Apiosordaria</taxon>
    </lineage>
</organism>
<feature type="compositionally biased region" description="Polar residues" evidence="1">
    <location>
        <begin position="133"/>
        <end position="151"/>
    </location>
</feature>
<comment type="caution">
    <text evidence="3">The sequence shown here is derived from an EMBL/GenBank/DDBJ whole genome shotgun (WGS) entry which is preliminary data.</text>
</comment>
<sequence length="347" mass="38157">MEATYLLIKHYADLFTSEVSDVYWLIVSAAWGTMRLFEARSSVYVEDYDWGFGQILPVFLLLGPIVMTIQTVILPDDVAKEAGGDNISHSPDSVSNVPAQHNGIKFTDGFPHGTFQSTNRSESTAGIPLEELPSSSHHQVPCTEQSGTSLVPSAPVAAGTPRPPDAQHLDEADNAEHMDRTDSIRPGAVPVLDETDIRVVLDTCYRGKSRTAVIASLTFCQVIVVTVSFFLDRSVIRSKITSIMAFYFTTVFIIQPFYCFCLILTGMIPEGTPRGTTGPYSRPLSVGWFSFFFCLVCTVNFTSIIFTFPYLLMGLQFGIPARLAIFQASIRLGLRPITGDRQSTVLA</sequence>
<name>A0AA39ZRQ2_9PEZI</name>